<reference evidence="2 3" key="1">
    <citation type="submission" date="2019-02" db="EMBL/GenBank/DDBJ databases">
        <title>Pedobacter sp. RP-3-8 sp. nov., isolated from Arctic soil.</title>
        <authorList>
            <person name="Dahal R.H."/>
        </authorList>
    </citation>
    <scope>NUCLEOTIDE SEQUENCE [LARGE SCALE GENOMIC DNA]</scope>
    <source>
        <strain evidence="2 3">RP-3-8</strain>
    </source>
</reference>
<evidence type="ECO:0000313" key="2">
    <source>
        <dbReference type="EMBL" id="TCC96562.1"/>
    </source>
</evidence>
<dbReference type="OrthoDB" id="771025at2"/>
<feature type="domain" description="Thioredoxin" evidence="1">
    <location>
        <begin position="34"/>
        <end position="190"/>
    </location>
</feature>
<sequence>MKLERRLYRVLYLFFTICSLSNCNTGNKQSSDTAISNKKSEKFTQPDSLITYKPFALTSLDSNKIFNSTLKIYSFIDASCSSCLASINNWKLVASEIKNYKVPIILIVQSEDNFELLKYLCEKKNIDNFPYPFYFDFKGQFFVRNKFLSRNKNGHTVLTDKNNNIIASGDMTLSKKVKEQYMNIIKANKAH</sequence>
<dbReference type="PROSITE" id="PS51352">
    <property type="entry name" value="THIOREDOXIN_2"/>
    <property type="match status" value="1"/>
</dbReference>
<comment type="caution">
    <text evidence="2">The sequence shown here is derived from an EMBL/GenBank/DDBJ whole genome shotgun (WGS) entry which is preliminary data.</text>
</comment>
<dbReference type="EMBL" id="SJSM01000005">
    <property type="protein sequence ID" value="TCC96562.1"/>
    <property type="molecule type" value="Genomic_DNA"/>
</dbReference>
<gene>
    <name evidence="2" type="ORF">EZ444_11340</name>
</gene>
<dbReference type="InterPro" id="IPR036249">
    <property type="entry name" value="Thioredoxin-like_sf"/>
</dbReference>
<evidence type="ECO:0000259" key="1">
    <source>
        <dbReference type="PROSITE" id="PS51352"/>
    </source>
</evidence>
<dbReference type="Gene3D" id="3.40.30.10">
    <property type="entry name" value="Glutaredoxin"/>
    <property type="match status" value="1"/>
</dbReference>
<name>A0A4R0NC41_9SPHI</name>
<organism evidence="2 3">
    <name type="scientific">Pedobacter hiemivivus</name>
    <dbReference type="NCBI Taxonomy" id="2530454"/>
    <lineage>
        <taxon>Bacteria</taxon>
        <taxon>Pseudomonadati</taxon>
        <taxon>Bacteroidota</taxon>
        <taxon>Sphingobacteriia</taxon>
        <taxon>Sphingobacteriales</taxon>
        <taxon>Sphingobacteriaceae</taxon>
        <taxon>Pedobacter</taxon>
    </lineage>
</organism>
<proteinExistence type="predicted"/>
<dbReference type="SUPFAM" id="SSF52833">
    <property type="entry name" value="Thioredoxin-like"/>
    <property type="match status" value="1"/>
</dbReference>
<dbReference type="AlphaFoldDB" id="A0A4R0NC41"/>
<dbReference type="InterPro" id="IPR013766">
    <property type="entry name" value="Thioredoxin_domain"/>
</dbReference>
<accession>A0A4R0NC41</accession>
<protein>
    <recommendedName>
        <fullName evidence="1">Thioredoxin domain-containing protein</fullName>
    </recommendedName>
</protein>
<evidence type="ECO:0000313" key="3">
    <source>
        <dbReference type="Proteomes" id="UP000291117"/>
    </source>
</evidence>
<dbReference type="Proteomes" id="UP000291117">
    <property type="component" value="Unassembled WGS sequence"/>
</dbReference>
<keyword evidence="3" id="KW-1185">Reference proteome</keyword>
<dbReference type="RefSeq" id="WP_131608858.1">
    <property type="nucleotide sequence ID" value="NZ_SJSM01000005.1"/>
</dbReference>